<feature type="transmembrane region" description="Helical" evidence="1">
    <location>
        <begin position="6"/>
        <end position="32"/>
    </location>
</feature>
<gene>
    <name evidence="2" type="ORF">FM101_10485</name>
</gene>
<organism evidence="2 3">
    <name type="scientific">Arthrobacter rhombi</name>
    <dbReference type="NCBI Taxonomy" id="71253"/>
    <lineage>
        <taxon>Bacteria</taxon>
        <taxon>Bacillati</taxon>
        <taxon>Actinomycetota</taxon>
        <taxon>Actinomycetes</taxon>
        <taxon>Micrococcales</taxon>
        <taxon>Micrococcaceae</taxon>
        <taxon>Arthrobacter</taxon>
    </lineage>
</organism>
<keyword evidence="1" id="KW-1133">Transmembrane helix</keyword>
<evidence type="ECO:0000256" key="1">
    <source>
        <dbReference type="SAM" id="Phobius"/>
    </source>
</evidence>
<dbReference type="EMBL" id="FUHW01000037">
    <property type="protein sequence ID" value="SJM67450.1"/>
    <property type="molecule type" value="Genomic_DNA"/>
</dbReference>
<feature type="transmembrane region" description="Helical" evidence="1">
    <location>
        <begin position="44"/>
        <end position="65"/>
    </location>
</feature>
<sequence>MNRPHSVAGMFVATLVLWLVSIGCGIAAGLTLNWSADQGQQMQPLVIIGAVAAAGSAIFALWTGWRAGRALDYLVANAR</sequence>
<dbReference type="AlphaFoldDB" id="A0A1R4GH65"/>
<dbReference type="PROSITE" id="PS51257">
    <property type="entry name" value="PROKAR_LIPOPROTEIN"/>
    <property type="match status" value="1"/>
</dbReference>
<keyword evidence="1" id="KW-0812">Transmembrane</keyword>
<name>A0A1R4GH65_9MICC</name>
<proteinExistence type="predicted"/>
<keyword evidence="3" id="KW-1185">Reference proteome</keyword>
<keyword evidence="1" id="KW-0472">Membrane</keyword>
<accession>A0A1R4GH65</accession>
<protein>
    <submittedName>
        <fullName evidence="2">Uncharacterized protein</fullName>
    </submittedName>
</protein>
<evidence type="ECO:0000313" key="2">
    <source>
        <dbReference type="EMBL" id="SJM67450.1"/>
    </source>
</evidence>
<evidence type="ECO:0000313" key="3">
    <source>
        <dbReference type="Proteomes" id="UP000195913"/>
    </source>
</evidence>
<dbReference type="RefSeq" id="WP_086999313.1">
    <property type="nucleotide sequence ID" value="NZ_FUHW01000037.1"/>
</dbReference>
<dbReference type="Proteomes" id="UP000195913">
    <property type="component" value="Unassembled WGS sequence"/>
</dbReference>
<reference evidence="2 3" key="1">
    <citation type="submission" date="2017-02" db="EMBL/GenBank/DDBJ databases">
        <authorList>
            <person name="Peterson S.W."/>
        </authorList>
    </citation>
    <scope>NUCLEOTIDE SEQUENCE [LARGE SCALE GENOMIC DNA]</scope>
    <source>
        <strain evidence="2 3">B Ar 00.02</strain>
    </source>
</reference>